<dbReference type="SUPFAM" id="SSF48264">
    <property type="entry name" value="Cytochrome P450"/>
    <property type="match status" value="1"/>
</dbReference>
<evidence type="ECO:0000256" key="5">
    <source>
        <dbReference type="ARBA" id="ARBA00023004"/>
    </source>
</evidence>
<keyword evidence="4" id="KW-0479">Metal-binding</keyword>
<dbReference type="RefSeq" id="XP_064733766.1">
    <property type="nucleotide sequence ID" value="XM_064871313.1"/>
</dbReference>
<keyword evidence="7" id="KW-0472">Membrane</keyword>
<evidence type="ECO:0000256" key="7">
    <source>
        <dbReference type="SAM" id="Phobius"/>
    </source>
</evidence>
<evidence type="ECO:0000256" key="2">
    <source>
        <dbReference type="ARBA" id="ARBA00010617"/>
    </source>
</evidence>
<keyword evidence="6" id="KW-0560">Oxidoreductase</keyword>
<evidence type="ECO:0008006" key="10">
    <source>
        <dbReference type="Google" id="ProtNLM"/>
    </source>
</evidence>
<dbReference type="PANTHER" id="PTHR24305:SF210">
    <property type="entry name" value="CYTOCHROME P450 MONOOXYGENASE ASQL-RELATED"/>
    <property type="match status" value="1"/>
</dbReference>
<dbReference type="CDD" id="cd11058">
    <property type="entry name" value="CYP60B-like"/>
    <property type="match status" value="1"/>
</dbReference>
<comment type="cofactor">
    <cofactor evidence="1">
        <name>heme</name>
        <dbReference type="ChEBI" id="CHEBI:30413"/>
    </cofactor>
</comment>
<dbReference type="PANTHER" id="PTHR24305">
    <property type="entry name" value="CYTOCHROME P450"/>
    <property type="match status" value="1"/>
</dbReference>
<organism evidence="8 9">
    <name type="scientific">Knufia obscura</name>
    <dbReference type="NCBI Taxonomy" id="1635080"/>
    <lineage>
        <taxon>Eukaryota</taxon>
        <taxon>Fungi</taxon>
        <taxon>Dikarya</taxon>
        <taxon>Ascomycota</taxon>
        <taxon>Pezizomycotina</taxon>
        <taxon>Eurotiomycetes</taxon>
        <taxon>Chaetothyriomycetidae</taxon>
        <taxon>Chaetothyriales</taxon>
        <taxon>Trichomeriaceae</taxon>
        <taxon>Knufia</taxon>
    </lineage>
</organism>
<keyword evidence="6" id="KW-0503">Monooxygenase</keyword>
<dbReference type="InterPro" id="IPR002403">
    <property type="entry name" value="Cyt_P450_E_grp-IV"/>
</dbReference>
<protein>
    <recommendedName>
        <fullName evidence="10">Cytochrome P450</fullName>
    </recommendedName>
</protein>
<dbReference type="Proteomes" id="UP001334248">
    <property type="component" value="Unassembled WGS sequence"/>
</dbReference>
<dbReference type="GeneID" id="89996331"/>
<dbReference type="InterPro" id="IPR036396">
    <property type="entry name" value="Cyt_P450_sf"/>
</dbReference>
<evidence type="ECO:0000313" key="9">
    <source>
        <dbReference type="Proteomes" id="UP001334248"/>
    </source>
</evidence>
<keyword evidence="9" id="KW-1185">Reference proteome</keyword>
<keyword evidence="7" id="KW-1133">Transmembrane helix</keyword>
<evidence type="ECO:0000256" key="3">
    <source>
        <dbReference type="ARBA" id="ARBA00022617"/>
    </source>
</evidence>
<dbReference type="Pfam" id="PF00067">
    <property type="entry name" value="p450"/>
    <property type="match status" value="1"/>
</dbReference>
<keyword evidence="5" id="KW-0408">Iron</keyword>
<proteinExistence type="inferred from homology"/>
<evidence type="ECO:0000313" key="8">
    <source>
        <dbReference type="EMBL" id="KAK5945676.1"/>
    </source>
</evidence>
<sequence>MLKSHYHGQLVNDDYINMAVHTMLTFRFWTIVVVAYFALLVLYNLYFHSLAKYPGPFWARTTLLWRFWHSMSGHPHRAIEDCHRKYGDVFRVGPNELSFATVQAFKDIYIARNPVIPKSEFYDMLGSGFSEADIACERDHKTAVQKRALFSTALSVKALTEQEVVIQRSIDAFIEKLGKLGCTERGLDLTKWYMMLSFDIAGEMAFGESFGCIASETSNAWLDTIFSHLHTVTFMDNIRRFPLVLRLARLIPTRWTTTLRNKVTGFAREKTTRRLEKSGDRRDFLSNVVDKVRSGKVSEEEMAAHCSIIAFVIPDNALSLESWMTANTISLHSIAGSETSATSMATITYFLLKSPTAYTKLTTEIRSRFKSLSEIDISSTSASQLPYLHAVMEEGMRIVPTASLGFSRNAPGPGVTVDGHFVPAGTELYVSAWTVARDERYFRDATTFKPERWIDPDNQDVKDASQPFWLGPRSCPGKNFAYAQMGLTLAKMVWAYDMELIDQNLNWERDVRVHFVLWKPELRVRSGERAAAL</sequence>
<evidence type="ECO:0000256" key="4">
    <source>
        <dbReference type="ARBA" id="ARBA00022723"/>
    </source>
</evidence>
<dbReference type="EMBL" id="JAVHJV010000002">
    <property type="protein sequence ID" value="KAK5945676.1"/>
    <property type="molecule type" value="Genomic_DNA"/>
</dbReference>
<gene>
    <name evidence="8" type="ORF">PMZ80_002882</name>
</gene>
<keyword evidence="7" id="KW-0812">Transmembrane</keyword>
<evidence type="ECO:0000256" key="1">
    <source>
        <dbReference type="ARBA" id="ARBA00001971"/>
    </source>
</evidence>
<accession>A0ABR0RYK5</accession>
<keyword evidence="3" id="KW-0349">Heme</keyword>
<feature type="transmembrane region" description="Helical" evidence="7">
    <location>
        <begin position="26"/>
        <end position="46"/>
    </location>
</feature>
<dbReference type="InterPro" id="IPR050121">
    <property type="entry name" value="Cytochrome_P450_monoxygenase"/>
</dbReference>
<dbReference type="InterPro" id="IPR001128">
    <property type="entry name" value="Cyt_P450"/>
</dbReference>
<comment type="caution">
    <text evidence="8">The sequence shown here is derived from an EMBL/GenBank/DDBJ whole genome shotgun (WGS) entry which is preliminary data.</text>
</comment>
<dbReference type="Gene3D" id="1.10.630.10">
    <property type="entry name" value="Cytochrome P450"/>
    <property type="match status" value="1"/>
</dbReference>
<evidence type="ECO:0000256" key="6">
    <source>
        <dbReference type="ARBA" id="ARBA00023033"/>
    </source>
</evidence>
<name>A0ABR0RYK5_9EURO</name>
<dbReference type="PRINTS" id="PR00465">
    <property type="entry name" value="EP450IV"/>
</dbReference>
<dbReference type="PRINTS" id="PR00385">
    <property type="entry name" value="P450"/>
</dbReference>
<comment type="similarity">
    <text evidence="2">Belongs to the cytochrome P450 family.</text>
</comment>
<reference evidence="8 9" key="1">
    <citation type="journal article" date="2023" name="Res Sq">
        <title>Genomic and morphological characterization of Knufia obscura isolated from the Mars 2020 spacecraft assembly facility.</title>
        <authorList>
            <person name="Chander A.M."/>
            <person name="Teixeira M.M."/>
            <person name="Singh N.K."/>
            <person name="Williams M.P."/>
            <person name="Parker C.W."/>
            <person name="Leo P."/>
            <person name="Stajich J.E."/>
            <person name="Torok T."/>
            <person name="Tighe S."/>
            <person name="Mason C.E."/>
            <person name="Venkateswaran K."/>
        </authorList>
    </citation>
    <scope>NUCLEOTIDE SEQUENCE [LARGE SCALE GENOMIC DNA]</scope>
    <source>
        <strain evidence="8 9">CCFEE 5817</strain>
    </source>
</reference>